<name>A0AAE3QN63_9BACT</name>
<dbReference type="PANTHER" id="PTHR11070">
    <property type="entry name" value="UVRD / RECB / PCRA DNA HELICASE FAMILY MEMBER"/>
    <property type="match status" value="1"/>
</dbReference>
<feature type="domain" description="UvrD-like helicase ATP-binding" evidence="10">
    <location>
        <begin position="1"/>
        <end position="500"/>
    </location>
</feature>
<sequence length="1111" mass="128682">MEKPFKVYTSSAGSGKTYTLTKEYLKLALKSDDPFYFRHILAITFTNDAANEMKERILGALRGFADPDSLPENKRPGNQQLLDIIVQELNQIDHVEPLTEQILRRRAGRAFSHILHDYSDFAVSTIDSFVNRLVGAFTEELDIPFNYEVSMEGVELVSNAVDRLLNRIGHDEEKILSEMLEAYALEITDEGKSWNGLPDNLAEFGAQLLSEKVTEAMDRIKHLTMDDFKTTRAIIEQHKEELKTKIAESAQMSLDTMQTYGLDSKYFQQGQRGIWGYFDKNANNIDRELDKEVSPTLQELFYADEWASKTTKEEKRRAIAELQPTLFSVFENIEKMKGDWLLLENILQHYYKLSVIHEISHELRLIKSDKNQVLISDFNQALVNIILKEPVPFIYERLGEKYNHILIDEFQDTSVLQWNNLLPLLENGLAKGHFSLIVGDAKQAIYRWRGGDMEQIVHLSNKRFDVLLSRHQEPDLLGVRYETINYTLAKERLNTNFRSTREIIEFNNDIFRTLADMYGADRQLLAEVYDEFASQEVPATAKTGGHIEIQFIDSAKEDDDTAEDGLSAYERRTLEAVLRNVQDVLEAGYTHRDIAVLCRQNKYARLVANFLKDRGVDIISQDSLLLQSSPAISLLISFLKILHSPDDTLARYEALHLFYQHILQQMPQLTPNEWEAMRKGSSLKPLFSHLEGKEYFLNPFRLQQMGLYELGATLVQTFRLAEMNGQTPYIYRFLDVLLDFSVKQSNHLGEFMDFWERKKEVLYINTPKDKDAVTVTSVHKSKGLEYPVVLVPFADWDMFPRPGEIWWMSLDTNRLSYESPYLKDISLRSTPITPKKELTRTPLRKQYEEDTEKLFIENMNLLYVALTRPTDRLYLLGKEFDFSKRTDRINVSMLLHDYLDQKELWEPHRPHYILREGTLKPSPKEVAQENEVFLVTNDPVADWHKKARLRRMASRMFDTETFEKERDHAQKLCEALRHLESDAQIELCLDKFESEGSISESERNSFRRDLEEIISQSALRPHFSPKAEVKPVKDILSRHTLNLIPPDRVIVNGSAVTIMSYISGDSQEEAEKLLNRYAKALRQMGYQEVEKLIVNTQTLEVTTFTTAVGSM</sequence>
<dbReference type="GO" id="GO:0003677">
    <property type="term" value="F:DNA binding"/>
    <property type="evidence" value="ECO:0007669"/>
    <property type="project" value="InterPro"/>
</dbReference>
<dbReference type="SUPFAM" id="SSF52540">
    <property type="entry name" value="P-loop containing nucleoside triphosphate hydrolases"/>
    <property type="match status" value="1"/>
</dbReference>
<dbReference type="InterPro" id="IPR027417">
    <property type="entry name" value="P-loop_NTPase"/>
</dbReference>
<keyword evidence="1 9" id="KW-0547">Nucleotide-binding</keyword>
<comment type="catalytic activity">
    <reaction evidence="6">
        <text>Couples ATP hydrolysis with the unwinding of duplex DNA by translocating in the 3'-5' direction.</text>
        <dbReference type="EC" id="5.6.2.4"/>
    </reaction>
</comment>
<evidence type="ECO:0000256" key="8">
    <source>
        <dbReference type="ARBA" id="ARBA00048988"/>
    </source>
</evidence>
<dbReference type="PROSITE" id="PS51217">
    <property type="entry name" value="UVRD_HELICASE_CTER"/>
    <property type="match status" value="1"/>
</dbReference>
<dbReference type="GO" id="GO:0005829">
    <property type="term" value="C:cytosol"/>
    <property type="evidence" value="ECO:0007669"/>
    <property type="project" value="TreeGrafter"/>
</dbReference>
<evidence type="ECO:0000313" key="13">
    <source>
        <dbReference type="Proteomes" id="UP001241110"/>
    </source>
</evidence>
<protein>
    <recommendedName>
        <fullName evidence="7">DNA 3'-5' helicase</fullName>
        <ecNumber evidence="7">5.6.2.4</ecNumber>
    </recommendedName>
</protein>
<dbReference type="PANTHER" id="PTHR11070:SF67">
    <property type="entry name" value="DNA 3'-5' HELICASE"/>
    <property type="match status" value="1"/>
</dbReference>
<evidence type="ECO:0000259" key="11">
    <source>
        <dbReference type="PROSITE" id="PS51217"/>
    </source>
</evidence>
<dbReference type="GO" id="GO:0043138">
    <property type="term" value="F:3'-5' DNA helicase activity"/>
    <property type="evidence" value="ECO:0007669"/>
    <property type="project" value="UniProtKB-EC"/>
</dbReference>
<reference evidence="12" key="1">
    <citation type="submission" date="2023-05" db="EMBL/GenBank/DDBJ databases">
        <authorList>
            <person name="Zhang X."/>
        </authorList>
    </citation>
    <scope>NUCLEOTIDE SEQUENCE</scope>
    <source>
        <strain evidence="12">YF14B1</strain>
    </source>
</reference>
<organism evidence="12 13">
    <name type="scientific">Xanthocytophaga flava</name>
    <dbReference type="NCBI Taxonomy" id="3048013"/>
    <lineage>
        <taxon>Bacteria</taxon>
        <taxon>Pseudomonadati</taxon>
        <taxon>Bacteroidota</taxon>
        <taxon>Cytophagia</taxon>
        <taxon>Cytophagales</taxon>
        <taxon>Rhodocytophagaceae</taxon>
        <taxon>Xanthocytophaga</taxon>
    </lineage>
</organism>
<evidence type="ECO:0000256" key="2">
    <source>
        <dbReference type="ARBA" id="ARBA00022801"/>
    </source>
</evidence>
<comment type="catalytic activity">
    <reaction evidence="8">
        <text>ATP + H2O = ADP + phosphate + H(+)</text>
        <dbReference type="Rhea" id="RHEA:13065"/>
        <dbReference type="ChEBI" id="CHEBI:15377"/>
        <dbReference type="ChEBI" id="CHEBI:15378"/>
        <dbReference type="ChEBI" id="CHEBI:30616"/>
        <dbReference type="ChEBI" id="CHEBI:43474"/>
        <dbReference type="ChEBI" id="CHEBI:456216"/>
        <dbReference type="EC" id="5.6.2.4"/>
    </reaction>
</comment>
<comment type="caution">
    <text evidence="12">The sequence shown here is derived from an EMBL/GenBank/DDBJ whole genome shotgun (WGS) entry which is preliminary data.</text>
</comment>
<dbReference type="AlphaFoldDB" id="A0AAE3QN63"/>
<dbReference type="Pfam" id="PF13361">
    <property type="entry name" value="UvrD_C"/>
    <property type="match status" value="2"/>
</dbReference>
<dbReference type="InterPro" id="IPR014016">
    <property type="entry name" value="UvrD-like_ATP-bd"/>
</dbReference>
<dbReference type="Pfam" id="PF00580">
    <property type="entry name" value="UvrD-helicase"/>
    <property type="match status" value="1"/>
</dbReference>
<dbReference type="Gene3D" id="3.40.50.300">
    <property type="entry name" value="P-loop containing nucleotide triphosphate hydrolases"/>
    <property type="match status" value="3"/>
</dbReference>
<dbReference type="GO" id="GO:0000725">
    <property type="term" value="P:recombinational repair"/>
    <property type="evidence" value="ECO:0007669"/>
    <property type="project" value="TreeGrafter"/>
</dbReference>
<keyword evidence="4 9" id="KW-0067">ATP-binding</keyword>
<evidence type="ECO:0000256" key="9">
    <source>
        <dbReference type="PROSITE-ProRule" id="PRU00560"/>
    </source>
</evidence>
<evidence type="ECO:0000259" key="10">
    <source>
        <dbReference type="PROSITE" id="PS51198"/>
    </source>
</evidence>
<dbReference type="EMBL" id="JASJOS010000003">
    <property type="protein sequence ID" value="MDJ1480500.1"/>
    <property type="molecule type" value="Genomic_DNA"/>
</dbReference>
<dbReference type="Gene3D" id="1.10.3170.10">
    <property type="entry name" value="Recbcd, chain B, domain 2"/>
    <property type="match status" value="1"/>
</dbReference>
<keyword evidence="5" id="KW-0413">Isomerase</keyword>
<dbReference type="RefSeq" id="WP_313977220.1">
    <property type="nucleotide sequence ID" value="NZ_JASJOS010000003.1"/>
</dbReference>
<dbReference type="Proteomes" id="UP001241110">
    <property type="component" value="Unassembled WGS sequence"/>
</dbReference>
<evidence type="ECO:0000256" key="4">
    <source>
        <dbReference type="ARBA" id="ARBA00022840"/>
    </source>
</evidence>
<dbReference type="GO" id="GO:0005524">
    <property type="term" value="F:ATP binding"/>
    <property type="evidence" value="ECO:0007669"/>
    <property type="project" value="UniProtKB-UniRule"/>
</dbReference>
<keyword evidence="2 9" id="KW-0378">Hydrolase</keyword>
<dbReference type="GO" id="GO:0016787">
    <property type="term" value="F:hydrolase activity"/>
    <property type="evidence" value="ECO:0007669"/>
    <property type="project" value="UniProtKB-UniRule"/>
</dbReference>
<evidence type="ECO:0000256" key="1">
    <source>
        <dbReference type="ARBA" id="ARBA00022741"/>
    </source>
</evidence>
<proteinExistence type="predicted"/>
<evidence type="ECO:0000256" key="7">
    <source>
        <dbReference type="ARBA" id="ARBA00034808"/>
    </source>
</evidence>
<dbReference type="InterPro" id="IPR000212">
    <property type="entry name" value="DNA_helicase_UvrD/REP"/>
</dbReference>
<evidence type="ECO:0000256" key="6">
    <source>
        <dbReference type="ARBA" id="ARBA00034617"/>
    </source>
</evidence>
<feature type="binding site" evidence="9">
    <location>
        <begin position="10"/>
        <end position="17"/>
    </location>
    <ligand>
        <name>ATP</name>
        <dbReference type="ChEBI" id="CHEBI:30616"/>
    </ligand>
</feature>
<feature type="domain" description="UvrD-like helicase C-terminal" evidence="11">
    <location>
        <begin position="515"/>
        <end position="783"/>
    </location>
</feature>
<dbReference type="InterPro" id="IPR014017">
    <property type="entry name" value="DNA_helicase_UvrD-like_C"/>
</dbReference>
<evidence type="ECO:0000256" key="3">
    <source>
        <dbReference type="ARBA" id="ARBA00022806"/>
    </source>
</evidence>
<evidence type="ECO:0000256" key="5">
    <source>
        <dbReference type="ARBA" id="ARBA00023235"/>
    </source>
</evidence>
<evidence type="ECO:0000313" key="12">
    <source>
        <dbReference type="EMBL" id="MDJ1480500.1"/>
    </source>
</evidence>
<keyword evidence="3 9" id="KW-0347">Helicase</keyword>
<dbReference type="PROSITE" id="PS51198">
    <property type="entry name" value="UVRD_HELICASE_ATP_BIND"/>
    <property type="match status" value="1"/>
</dbReference>
<gene>
    <name evidence="12" type="ORF">QNI16_08390</name>
</gene>
<dbReference type="EC" id="5.6.2.4" evidence="7"/>
<accession>A0AAE3QN63</accession>